<feature type="coiled-coil region" evidence="1">
    <location>
        <begin position="43"/>
        <end position="97"/>
    </location>
</feature>
<dbReference type="RefSeq" id="WP_033450259.1">
    <property type="nucleotide sequence ID" value="NZ_JGWH01000173.1"/>
</dbReference>
<keyword evidence="3" id="KW-1185">Reference proteome</keyword>
<sequence>MTVSSVSSRISAGAFDQYARQLRDRAAASGAKDEAGSPAAEALQALQRQLAAIMRQMRQMRQVRESNATAEQQARQLQDLNRQAFAIQGQIQKLLEEQLRLAQRLAAR</sequence>
<proteinExistence type="predicted"/>
<comment type="caution">
    <text evidence="2">The sequence shown here is derived from an EMBL/GenBank/DDBJ whole genome shotgun (WGS) entry which is preliminary data.</text>
</comment>
<name>A0ABR4R8E6_BORBO</name>
<evidence type="ECO:0000256" key="1">
    <source>
        <dbReference type="SAM" id="Coils"/>
    </source>
</evidence>
<accession>A0ABR4R8E6</accession>
<organism evidence="2 3">
    <name type="scientific">Bordetella bronchiseptica 00-P-2796</name>
    <dbReference type="NCBI Taxonomy" id="1331199"/>
    <lineage>
        <taxon>Bacteria</taxon>
        <taxon>Pseudomonadati</taxon>
        <taxon>Pseudomonadota</taxon>
        <taxon>Betaproteobacteria</taxon>
        <taxon>Burkholderiales</taxon>
        <taxon>Alcaligenaceae</taxon>
        <taxon>Bordetella</taxon>
    </lineage>
</organism>
<evidence type="ECO:0000313" key="3">
    <source>
        <dbReference type="Proteomes" id="UP000025756"/>
    </source>
</evidence>
<evidence type="ECO:0000313" key="2">
    <source>
        <dbReference type="EMBL" id="KCV31088.1"/>
    </source>
</evidence>
<reference evidence="2 3" key="1">
    <citation type="submission" date="2014-03" db="EMBL/GenBank/DDBJ databases">
        <title>Genome sequence of Bordetella bronchiseptica.</title>
        <authorList>
            <person name="Harvill E."/>
            <person name="Goodfield L.L."/>
            <person name="Ivanov Y.V."/>
            <person name="Meyer J.A."/>
            <person name="Muse S.J."/>
            <person name="Jacobs N."/>
            <person name="Bendor L."/>
            <person name="Smallridge W.E."/>
            <person name="Brinkac L.M."/>
            <person name="Sanka R."/>
            <person name="Kim M."/>
            <person name="Losada L."/>
        </authorList>
    </citation>
    <scope>NUCLEOTIDE SEQUENCE [LARGE SCALE GENOMIC DNA]</scope>
    <source>
        <strain evidence="2 3">00-P-2796</strain>
    </source>
</reference>
<dbReference type="EMBL" id="JGWH01000173">
    <property type="protein sequence ID" value="KCV31088.1"/>
    <property type="molecule type" value="Genomic_DNA"/>
</dbReference>
<keyword evidence="1" id="KW-0175">Coiled coil</keyword>
<dbReference type="Proteomes" id="UP000025756">
    <property type="component" value="Unassembled WGS sequence"/>
</dbReference>
<protein>
    <submittedName>
        <fullName evidence="2">N-acetyltransferase YedL</fullName>
    </submittedName>
</protein>
<gene>
    <name evidence="2" type="ORF">L490_1228</name>
</gene>